<dbReference type="GO" id="GO:0005829">
    <property type="term" value="C:cytosol"/>
    <property type="evidence" value="ECO:0007669"/>
    <property type="project" value="TreeGrafter"/>
</dbReference>
<comment type="similarity">
    <text evidence="1">Belongs to the ataxin-10 family.</text>
</comment>
<organism evidence="3 4">
    <name type="scientific">Trichoglossum hirsutum</name>
    <dbReference type="NCBI Taxonomy" id="265104"/>
    <lineage>
        <taxon>Eukaryota</taxon>
        <taxon>Fungi</taxon>
        <taxon>Dikarya</taxon>
        <taxon>Ascomycota</taxon>
        <taxon>Pezizomycotina</taxon>
        <taxon>Geoglossomycetes</taxon>
        <taxon>Geoglossales</taxon>
        <taxon>Geoglossaceae</taxon>
        <taxon>Trichoglossum</taxon>
    </lineage>
</organism>
<evidence type="ECO:0000256" key="1">
    <source>
        <dbReference type="ARBA" id="ARBA00008384"/>
    </source>
</evidence>
<keyword evidence="4" id="KW-1185">Reference proteome</keyword>
<feature type="region of interest" description="Disordered" evidence="2">
    <location>
        <begin position="492"/>
        <end position="541"/>
    </location>
</feature>
<proteinExistence type="inferred from homology"/>
<dbReference type="PANTHER" id="PTHR13255:SF0">
    <property type="entry name" value="ATAXIN-10"/>
    <property type="match status" value="1"/>
</dbReference>
<evidence type="ECO:0000256" key="2">
    <source>
        <dbReference type="SAM" id="MobiDB-lite"/>
    </source>
</evidence>
<evidence type="ECO:0000313" key="3">
    <source>
        <dbReference type="EMBL" id="KAH0556796.1"/>
    </source>
</evidence>
<dbReference type="AlphaFoldDB" id="A0A9P8RMP6"/>
<feature type="region of interest" description="Disordered" evidence="2">
    <location>
        <begin position="393"/>
        <end position="433"/>
    </location>
</feature>
<gene>
    <name evidence="3" type="ORF">GP486_005415</name>
</gene>
<feature type="compositionally biased region" description="Acidic residues" evidence="2">
    <location>
        <begin position="518"/>
        <end position="534"/>
    </location>
</feature>
<dbReference type="EMBL" id="JAGHQM010001008">
    <property type="protein sequence ID" value="KAH0556796.1"/>
    <property type="molecule type" value="Genomic_DNA"/>
</dbReference>
<comment type="caution">
    <text evidence="3">The sequence shown here is derived from an EMBL/GenBank/DDBJ whole genome shotgun (WGS) entry which is preliminary data.</text>
</comment>
<dbReference type="PANTHER" id="PTHR13255">
    <property type="entry name" value="ATAXIN-10"/>
    <property type="match status" value="1"/>
</dbReference>
<dbReference type="InterPro" id="IPR051374">
    <property type="entry name" value="Ataxin-10/CTR86_families"/>
</dbReference>
<protein>
    <submittedName>
        <fullName evidence="3">Uncharacterized protein</fullName>
    </submittedName>
</protein>
<name>A0A9P8RMP6_9PEZI</name>
<reference evidence="3" key="1">
    <citation type="submission" date="2021-03" db="EMBL/GenBank/DDBJ databases">
        <title>Comparative genomics and phylogenomic investigation of the class Geoglossomycetes provide insights into ecological specialization and systematics.</title>
        <authorList>
            <person name="Melie T."/>
            <person name="Pirro S."/>
            <person name="Miller A.N."/>
            <person name="Quandt A."/>
        </authorList>
    </citation>
    <scope>NUCLEOTIDE SEQUENCE</scope>
    <source>
        <strain evidence="3">CAQ_001_2017</strain>
    </source>
</reference>
<sequence>MSNSKSSKRRASRLRLDTFFPTVKGIFRDVPLKLSYPFTFTPSSLPGIPQVLNIWYFPGFTRHCFQICRTSTVIRHTCKSTAVDASDLQAAKETIKACAKYLFPLHLKSMQRLDFKKDSPSLTPDNDKYVVLLKLICITWESYFPAPTLLEPRIYDNMDPRVSNLLRLTQTRPAASVTWSSPPNASRSALGFHLKTWQRLSIVFRGGILSLVHSSFPRANPISPTVNSTSSALISANFASLIKNIERLNDLCTIARNMLATNELAQDLAAMAKFEKQIMMLVDTCVRVTARGYDGPIDGGDRQSQERWQKVVATYKKLLITCLQFLHNFIMHNENRKLGLWMDLFTQPLHSDNCHAKAPVGDLGRCTFDSDGPPSCVSGEDKSNREVEAVANRVKSLEPPPGGVASPNDATGLDPMTESKASNSKQVPIDTDSMGQAQCASVADEVVDIEEGPETPPPVGDMEIRSASEATSNLENAKQRLLERIRDNSQMHFGGEHGCGNAYGSRDDARPDGTSEVGVDDVEDDEDEEDEEGDECYRGLGDQERGLLTDIPLVLAPTEIEALPMILQAGIVPQFGDKTLQNARCNILLAQDSGRNLLRELLIFIAAWDLPDEEIYFRLMQQIVQAILENGLMPLAYTVFTE</sequence>
<evidence type="ECO:0000313" key="4">
    <source>
        <dbReference type="Proteomes" id="UP000750711"/>
    </source>
</evidence>
<accession>A0A9P8RMP6</accession>
<dbReference type="Proteomes" id="UP000750711">
    <property type="component" value="Unassembled WGS sequence"/>
</dbReference>